<feature type="compositionally biased region" description="Low complexity" evidence="1">
    <location>
        <begin position="102"/>
        <end position="115"/>
    </location>
</feature>
<gene>
    <name evidence="2" type="ORF">NDU88_002502</name>
</gene>
<feature type="region of interest" description="Disordered" evidence="1">
    <location>
        <begin position="39"/>
        <end position="79"/>
    </location>
</feature>
<dbReference type="Proteomes" id="UP001066276">
    <property type="component" value="Chromosome 2_1"/>
</dbReference>
<proteinExistence type="predicted"/>
<reference evidence="2" key="1">
    <citation type="journal article" date="2022" name="bioRxiv">
        <title>Sequencing and chromosome-scale assembly of the giantPleurodeles waltlgenome.</title>
        <authorList>
            <person name="Brown T."/>
            <person name="Elewa A."/>
            <person name="Iarovenko S."/>
            <person name="Subramanian E."/>
            <person name="Araus A.J."/>
            <person name="Petzold A."/>
            <person name="Susuki M."/>
            <person name="Suzuki K.-i.T."/>
            <person name="Hayashi T."/>
            <person name="Toyoda A."/>
            <person name="Oliveira C."/>
            <person name="Osipova E."/>
            <person name="Leigh N.D."/>
            <person name="Simon A."/>
            <person name="Yun M.H."/>
        </authorList>
    </citation>
    <scope>NUCLEOTIDE SEQUENCE</scope>
    <source>
        <strain evidence="2">20211129_DDA</strain>
        <tissue evidence="2">Liver</tissue>
    </source>
</reference>
<evidence type="ECO:0000256" key="1">
    <source>
        <dbReference type="SAM" id="MobiDB-lite"/>
    </source>
</evidence>
<dbReference type="EMBL" id="JANPWB010000003">
    <property type="protein sequence ID" value="KAJ1198663.1"/>
    <property type="molecule type" value="Genomic_DNA"/>
</dbReference>
<dbReference type="AlphaFoldDB" id="A0AAV7VAP5"/>
<evidence type="ECO:0000313" key="2">
    <source>
        <dbReference type="EMBL" id="KAJ1198663.1"/>
    </source>
</evidence>
<accession>A0AAV7VAP5</accession>
<name>A0AAV7VAP5_PLEWA</name>
<protein>
    <submittedName>
        <fullName evidence="2">Uncharacterized protein</fullName>
    </submittedName>
</protein>
<feature type="region of interest" description="Disordered" evidence="1">
    <location>
        <begin position="96"/>
        <end position="122"/>
    </location>
</feature>
<evidence type="ECO:0000313" key="3">
    <source>
        <dbReference type="Proteomes" id="UP001066276"/>
    </source>
</evidence>
<sequence length="269" mass="29353">MIKVQLRLLSIMLPHGSERSTGCVCTQALSLLTSASPEHATCGSRADQELPPPPKLQILSTGRPRHPRDPAPEFSRSPVHAPLHFDVGVLAPKWRPAPPKSAAPAPAAGPATISSGPPPSDGVQPKCLTCSFYRGSTPCQRRPHRRAALRAQSRHPAARLREFHFSSARGPPRHPSADRIPWAAFNNARTFQRPGAAPAQARRQHTPRARVTAPPPASPGRHLCRIRPLAARSPSSSQALGYESLMPPPVSHRHLHGFYRFWQLRLAPK</sequence>
<feature type="region of interest" description="Disordered" evidence="1">
    <location>
        <begin position="196"/>
        <end position="222"/>
    </location>
</feature>
<keyword evidence="3" id="KW-1185">Reference proteome</keyword>
<comment type="caution">
    <text evidence="2">The sequence shown here is derived from an EMBL/GenBank/DDBJ whole genome shotgun (WGS) entry which is preliminary data.</text>
</comment>
<organism evidence="2 3">
    <name type="scientific">Pleurodeles waltl</name>
    <name type="common">Iberian ribbed newt</name>
    <dbReference type="NCBI Taxonomy" id="8319"/>
    <lineage>
        <taxon>Eukaryota</taxon>
        <taxon>Metazoa</taxon>
        <taxon>Chordata</taxon>
        <taxon>Craniata</taxon>
        <taxon>Vertebrata</taxon>
        <taxon>Euteleostomi</taxon>
        <taxon>Amphibia</taxon>
        <taxon>Batrachia</taxon>
        <taxon>Caudata</taxon>
        <taxon>Salamandroidea</taxon>
        <taxon>Salamandridae</taxon>
        <taxon>Pleurodelinae</taxon>
        <taxon>Pleurodeles</taxon>
    </lineage>
</organism>